<keyword evidence="2" id="KW-0808">Transferase</keyword>
<dbReference type="Pfam" id="PF08392">
    <property type="entry name" value="FAE1_CUT1_RppA"/>
    <property type="match status" value="1"/>
</dbReference>
<dbReference type="Proteomes" id="UP001060414">
    <property type="component" value="Chromosome"/>
</dbReference>
<dbReference type="PANTHER" id="PTHR11877:SF46">
    <property type="entry name" value="TYPE III POLYKETIDE SYNTHASE A"/>
    <property type="match status" value="1"/>
</dbReference>
<organism evidence="5 6">
    <name type="scientific">Geoalkalibacter halelectricus</name>
    <dbReference type="NCBI Taxonomy" id="2847045"/>
    <lineage>
        <taxon>Bacteria</taxon>
        <taxon>Pseudomonadati</taxon>
        <taxon>Thermodesulfobacteriota</taxon>
        <taxon>Desulfuromonadia</taxon>
        <taxon>Desulfuromonadales</taxon>
        <taxon>Geoalkalibacteraceae</taxon>
        <taxon>Geoalkalibacter</taxon>
    </lineage>
</organism>
<dbReference type="PIRSF" id="PIRSF000451">
    <property type="entry name" value="PKS_III"/>
    <property type="match status" value="1"/>
</dbReference>
<dbReference type="InterPro" id="IPR013601">
    <property type="entry name" value="FAE1_typ3_polyketide_synth"/>
</dbReference>
<keyword evidence="6" id="KW-1185">Reference proteome</keyword>
<evidence type="ECO:0000313" key="6">
    <source>
        <dbReference type="Proteomes" id="UP001060414"/>
    </source>
</evidence>
<dbReference type="Pfam" id="PF02797">
    <property type="entry name" value="Chal_sti_synt_C"/>
    <property type="match status" value="1"/>
</dbReference>
<dbReference type="SUPFAM" id="SSF53901">
    <property type="entry name" value="Thiolase-like"/>
    <property type="match status" value="1"/>
</dbReference>
<accession>A0ABY5ZTI6</accession>
<proteinExistence type="inferred from homology"/>
<evidence type="ECO:0000256" key="2">
    <source>
        <dbReference type="ARBA" id="ARBA00022679"/>
    </source>
</evidence>
<evidence type="ECO:0000259" key="4">
    <source>
        <dbReference type="Pfam" id="PF08392"/>
    </source>
</evidence>
<dbReference type="InterPro" id="IPR011141">
    <property type="entry name" value="Polyketide_synthase_type-III"/>
</dbReference>
<gene>
    <name evidence="5" type="ORF">L9S41_03780</name>
</gene>
<protein>
    <submittedName>
        <fullName evidence="5">Type III polyketide synthase</fullName>
    </submittedName>
</protein>
<sequence length="364" mass="38994">MIKPSENNQNLHSNPGGARIASIATVIPPYSADQAFAAEFMRSHYGARLSARSQGLLRTVFSNPSIHKRHFAVDDPETLVDESADHRIERFTEKSIDLAAQAVTSALAQAAIGPREVRGLVVNTCTGYICPGISTYLLERLGLDRGTRLYDLVGGGCGGALPNLQVAQSLLGAAQDGVVLSVSVEICSAALQMDNDISLIVSNALFGDGASAVVLWRQSRGLELVASAGRYVPEQREAIRFVHKEGALHNQLSMKLPELVKEAAGEVVAEVLASQGLKPKDVRHWALHTGGEKIINAVRDAIGIPEECLAATRQVLAQYGNMSSPTVWFVLKEIERSGMAVGDWCVMVAYGAGLSAHAYLLRKS</sequence>
<evidence type="ECO:0000313" key="5">
    <source>
        <dbReference type="EMBL" id="UWZ80526.1"/>
    </source>
</evidence>
<reference evidence="5" key="1">
    <citation type="journal article" date="2022" name="Environ. Microbiol.">
        <title>Geoalkalibacter halelectricus SAP #1 sp. nov. possessing extracellular electron transfer and mineral#reducing capabilities from a haloalkaline environment.</title>
        <authorList>
            <person name="Yadav S."/>
            <person name="Singh R."/>
            <person name="Sundharam S.S."/>
            <person name="Chaudhary S."/>
            <person name="Krishnamurthi S."/>
            <person name="Patil S.A."/>
        </authorList>
    </citation>
    <scope>NUCLEOTIDE SEQUENCE</scope>
    <source>
        <strain evidence="5">SAP-1</strain>
    </source>
</reference>
<evidence type="ECO:0000256" key="1">
    <source>
        <dbReference type="ARBA" id="ARBA00005531"/>
    </source>
</evidence>
<dbReference type="CDD" id="cd00831">
    <property type="entry name" value="CHS_like"/>
    <property type="match status" value="1"/>
</dbReference>
<dbReference type="InterPro" id="IPR016039">
    <property type="entry name" value="Thiolase-like"/>
</dbReference>
<comment type="similarity">
    <text evidence="1">Belongs to the thiolase-like superfamily. Chalcone/stilbene synthases family.</text>
</comment>
<name>A0ABY5ZTI6_9BACT</name>
<dbReference type="Gene3D" id="3.40.47.10">
    <property type="match status" value="2"/>
</dbReference>
<dbReference type="RefSeq" id="WP_260748882.1">
    <property type="nucleotide sequence ID" value="NZ_CP092109.1"/>
</dbReference>
<feature type="domain" description="Chalcone/stilbene synthase C-terminal" evidence="3">
    <location>
        <begin position="223"/>
        <end position="362"/>
    </location>
</feature>
<dbReference type="PANTHER" id="PTHR11877">
    <property type="entry name" value="HYDROXYMETHYLGLUTARYL-COA SYNTHASE"/>
    <property type="match status" value="1"/>
</dbReference>
<dbReference type="EMBL" id="CP092109">
    <property type="protein sequence ID" value="UWZ80526.1"/>
    <property type="molecule type" value="Genomic_DNA"/>
</dbReference>
<dbReference type="InterPro" id="IPR012328">
    <property type="entry name" value="Chalcone/stilbene_synt_C"/>
</dbReference>
<feature type="domain" description="FAE" evidence="4">
    <location>
        <begin position="76"/>
        <end position="218"/>
    </location>
</feature>
<evidence type="ECO:0000259" key="3">
    <source>
        <dbReference type="Pfam" id="PF02797"/>
    </source>
</evidence>